<dbReference type="Gene3D" id="3.30.160.390">
    <property type="entry name" value="Integrase, DNA-binding domain"/>
    <property type="match status" value="1"/>
</dbReference>
<comment type="similarity">
    <text evidence="1">Belongs to the 'phage' integrase family.</text>
</comment>
<comment type="caution">
    <text evidence="6">The sequence shown here is derived from an EMBL/GenBank/DDBJ whole genome shotgun (WGS) entry which is preliminary data.</text>
</comment>
<sequence length="446" mass="50367">MAKITSIDNNAAKAHIQDAPERKELPCAMTAGFHLVKVERSGKDSNGNKIKVPAGTWRFRYSNAAGKVRIATIGRYPEMTHVQAATVARQYRAGLPEVDPLEQIDKLKEEAKQREQEKQQRQFATVRGYLDGPYMRDLSRRRNGGTPTKKMIESAFPEWLDLELERLDKGRVTTWQLQLEKDGKRHSSIKRFYSAIQALLNHAVKEEVIAFNPLKGVQLKEPTAEEKKRIAADRDAAKRRMLTPDEIRLIRDGLERLPHTLDVRADPVEWFKPLVILALHTGLRPGDLRSLVWGGELNIQFKRLTKVPNKTLDHPDPAKVTMPLQGECLEIMRDWFDKCGKPDGGLVFTTPRGGQVSQVVLNRTWNKLRTITGLEPELYSTRHHFISTLVANNVPLFTVAKLAGHKSTKMIERHYGHLAPHSAAHALEVLGQSLQVAPNSSEEAAR</sequence>
<dbReference type="AlphaFoldDB" id="A0A7W1WXF5"/>
<evidence type="ECO:0000256" key="1">
    <source>
        <dbReference type="ARBA" id="ARBA00008857"/>
    </source>
</evidence>
<evidence type="ECO:0000256" key="2">
    <source>
        <dbReference type="ARBA" id="ARBA00022908"/>
    </source>
</evidence>
<dbReference type="SUPFAM" id="SSF56349">
    <property type="entry name" value="DNA breaking-rejoining enzymes"/>
    <property type="match status" value="1"/>
</dbReference>
<dbReference type="GO" id="GO:0006310">
    <property type="term" value="P:DNA recombination"/>
    <property type="evidence" value="ECO:0007669"/>
    <property type="project" value="UniProtKB-KW"/>
</dbReference>
<organism evidence="6 7">
    <name type="scientific">Marinobacterium marinum</name>
    <dbReference type="NCBI Taxonomy" id="2756129"/>
    <lineage>
        <taxon>Bacteria</taxon>
        <taxon>Pseudomonadati</taxon>
        <taxon>Pseudomonadota</taxon>
        <taxon>Gammaproteobacteria</taxon>
        <taxon>Oceanospirillales</taxon>
        <taxon>Oceanospirillaceae</taxon>
        <taxon>Marinobacterium</taxon>
    </lineage>
</organism>
<dbReference type="InterPro" id="IPR013762">
    <property type="entry name" value="Integrase-like_cat_sf"/>
</dbReference>
<feature type="domain" description="Tyr recombinase" evidence="5">
    <location>
        <begin position="237"/>
        <end position="431"/>
    </location>
</feature>
<keyword evidence="3" id="KW-0238">DNA-binding</keyword>
<keyword evidence="2" id="KW-0229">DNA integration</keyword>
<keyword evidence="7" id="KW-1185">Reference proteome</keyword>
<dbReference type="Gene3D" id="1.10.150.130">
    <property type="match status" value="1"/>
</dbReference>
<dbReference type="PANTHER" id="PTHR30629">
    <property type="entry name" value="PROPHAGE INTEGRASE"/>
    <property type="match status" value="1"/>
</dbReference>
<proteinExistence type="inferred from homology"/>
<dbReference type="InterPro" id="IPR038488">
    <property type="entry name" value="Integrase_DNA-bd_sf"/>
</dbReference>
<dbReference type="RefSeq" id="WP_181738101.1">
    <property type="nucleotide sequence ID" value="NZ_JACEMT010000041.1"/>
</dbReference>
<keyword evidence="4" id="KW-0233">DNA recombination</keyword>
<evidence type="ECO:0000256" key="4">
    <source>
        <dbReference type="ARBA" id="ARBA00023172"/>
    </source>
</evidence>
<evidence type="ECO:0000313" key="7">
    <source>
        <dbReference type="Proteomes" id="UP000538931"/>
    </source>
</evidence>
<dbReference type="GO" id="GO:0003677">
    <property type="term" value="F:DNA binding"/>
    <property type="evidence" value="ECO:0007669"/>
    <property type="project" value="UniProtKB-KW"/>
</dbReference>
<dbReference type="InterPro" id="IPR011010">
    <property type="entry name" value="DNA_brk_join_enz"/>
</dbReference>
<dbReference type="PROSITE" id="PS51898">
    <property type="entry name" value="TYR_RECOMBINASE"/>
    <property type="match status" value="1"/>
</dbReference>
<dbReference type="InterPro" id="IPR050808">
    <property type="entry name" value="Phage_Integrase"/>
</dbReference>
<dbReference type="GO" id="GO:0015074">
    <property type="term" value="P:DNA integration"/>
    <property type="evidence" value="ECO:0007669"/>
    <property type="project" value="UniProtKB-KW"/>
</dbReference>
<evidence type="ECO:0000259" key="5">
    <source>
        <dbReference type="PROSITE" id="PS51898"/>
    </source>
</evidence>
<name>A0A7W1WXF5_9GAMM</name>
<dbReference type="EMBL" id="JACEMT010000041">
    <property type="protein sequence ID" value="MBA4501846.1"/>
    <property type="molecule type" value="Genomic_DNA"/>
</dbReference>
<dbReference type="InterPro" id="IPR002104">
    <property type="entry name" value="Integrase_catalytic"/>
</dbReference>
<accession>A0A7W1WXF5</accession>
<evidence type="ECO:0000313" key="6">
    <source>
        <dbReference type="EMBL" id="MBA4501846.1"/>
    </source>
</evidence>
<evidence type="ECO:0000256" key="3">
    <source>
        <dbReference type="ARBA" id="ARBA00023125"/>
    </source>
</evidence>
<dbReference type="Gene3D" id="1.10.443.10">
    <property type="entry name" value="Intergrase catalytic core"/>
    <property type="match status" value="1"/>
</dbReference>
<dbReference type="Pfam" id="PF00589">
    <property type="entry name" value="Phage_integrase"/>
    <property type="match status" value="1"/>
</dbReference>
<reference evidence="6 7" key="1">
    <citation type="submission" date="2020-07" db="EMBL/GenBank/DDBJ databases">
        <title>Bacterium isolated from marien macroalgae.</title>
        <authorList>
            <person name="Zhu K."/>
            <person name="Lu D."/>
            <person name="Du Z."/>
        </authorList>
    </citation>
    <scope>NUCLEOTIDE SEQUENCE [LARGE SCALE GENOMIC DNA]</scope>
    <source>
        <strain evidence="6 7">3-1745</strain>
    </source>
</reference>
<dbReference type="PANTHER" id="PTHR30629:SF2">
    <property type="entry name" value="PROPHAGE INTEGRASE INTS-RELATED"/>
    <property type="match status" value="1"/>
</dbReference>
<protein>
    <submittedName>
        <fullName evidence="6">Integrase family protein</fullName>
    </submittedName>
</protein>
<dbReference type="InterPro" id="IPR010998">
    <property type="entry name" value="Integrase_recombinase_N"/>
</dbReference>
<gene>
    <name evidence="6" type="ORF">H1S06_05650</name>
</gene>
<dbReference type="Proteomes" id="UP000538931">
    <property type="component" value="Unassembled WGS sequence"/>
</dbReference>